<dbReference type="Proteomes" id="UP000634136">
    <property type="component" value="Unassembled WGS sequence"/>
</dbReference>
<name>A0A834T3G2_9FABA</name>
<reference evidence="1" key="1">
    <citation type="submission" date="2020-09" db="EMBL/GenBank/DDBJ databases">
        <title>Genome-Enabled Discovery of Anthraquinone Biosynthesis in Senna tora.</title>
        <authorList>
            <person name="Kang S.-H."/>
            <person name="Pandey R.P."/>
            <person name="Lee C.-M."/>
            <person name="Sim J.-S."/>
            <person name="Jeong J.-T."/>
            <person name="Choi B.-S."/>
            <person name="Jung M."/>
            <person name="Ginzburg D."/>
            <person name="Zhao K."/>
            <person name="Won S.Y."/>
            <person name="Oh T.-J."/>
            <person name="Yu Y."/>
            <person name="Kim N.-H."/>
            <person name="Lee O.R."/>
            <person name="Lee T.-H."/>
            <person name="Bashyal P."/>
            <person name="Kim T.-S."/>
            <person name="Lee W.-H."/>
            <person name="Kawkins C."/>
            <person name="Kim C.-K."/>
            <person name="Kim J.S."/>
            <person name="Ahn B.O."/>
            <person name="Rhee S.Y."/>
            <person name="Sohng J.K."/>
        </authorList>
    </citation>
    <scope>NUCLEOTIDE SEQUENCE</scope>
    <source>
        <tissue evidence="1">Leaf</tissue>
    </source>
</reference>
<protein>
    <submittedName>
        <fullName evidence="1">Uncharacterized protein</fullName>
    </submittedName>
</protein>
<dbReference type="EMBL" id="JAAIUW010000009">
    <property type="protein sequence ID" value="KAF7815079.1"/>
    <property type="molecule type" value="Genomic_DNA"/>
</dbReference>
<gene>
    <name evidence="1" type="ORF">G2W53_029048</name>
</gene>
<accession>A0A834T3G2</accession>
<organism evidence="1 2">
    <name type="scientific">Senna tora</name>
    <dbReference type="NCBI Taxonomy" id="362788"/>
    <lineage>
        <taxon>Eukaryota</taxon>
        <taxon>Viridiplantae</taxon>
        <taxon>Streptophyta</taxon>
        <taxon>Embryophyta</taxon>
        <taxon>Tracheophyta</taxon>
        <taxon>Spermatophyta</taxon>
        <taxon>Magnoliopsida</taxon>
        <taxon>eudicotyledons</taxon>
        <taxon>Gunneridae</taxon>
        <taxon>Pentapetalae</taxon>
        <taxon>rosids</taxon>
        <taxon>fabids</taxon>
        <taxon>Fabales</taxon>
        <taxon>Fabaceae</taxon>
        <taxon>Caesalpinioideae</taxon>
        <taxon>Cassia clade</taxon>
        <taxon>Senna</taxon>
    </lineage>
</organism>
<comment type="caution">
    <text evidence="1">The sequence shown here is derived from an EMBL/GenBank/DDBJ whole genome shotgun (WGS) entry which is preliminary data.</text>
</comment>
<evidence type="ECO:0000313" key="1">
    <source>
        <dbReference type="EMBL" id="KAF7815079.1"/>
    </source>
</evidence>
<dbReference type="AlphaFoldDB" id="A0A834T3G2"/>
<sequence>MDVVDIEEVVKESNKGEGEVMKNVREQIASRKVEQWKNWKKKLKHIVPLMVTRPSE</sequence>
<evidence type="ECO:0000313" key="2">
    <source>
        <dbReference type="Proteomes" id="UP000634136"/>
    </source>
</evidence>
<keyword evidence="2" id="KW-1185">Reference proteome</keyword>
<proteinExistence type="predicted"/>